<reference evidence="5 6" key="1">
    <citation type="submission" date="2013-09" db="EMBL/GenBank/DDBJ databases">
        <title>The Genome Sequence of Enterococcus faecium 10/96A.</title>
        <authorList>
            <consortium name="The Broad Institute Genome Sequencing Platform"/>
            <consortium name="The Broad Institute Genome Sequencing Center for Infectious Disease"/>
            <person name="Earl A.M."/>
            <person name="Gilmore M.S."/>
            <person name="Lebreton F."/>
            <person name="Courvalin P."/>
            <person name="Walker B."/>
            <person name="Young S.K."/>
            <person name="Zeng Q."/>
            <person name="Gargeya S."/>
            <person name="Fitzgerald M."/>
            <person name="Haas B."/>
            <person name="Abouelleil A."/>
            <person name="Alvarado L."/>
            <person name="Arachchi H.M."/>
            <person name="Berlin A.M."/>
            <person name="Chapman S.B."/>
            <person name="Dewar J."/>
            <person name="Goldberg J."/>
            <person name="Griggs A."/>
            <person name="Gujja S."/>
            <person name="Hansen M."/>
            <person name="Howarth C."/>
            <person name="Imamovic A."/>
            <person name="Larimer J."/>
            <person name="McCowan C."/>
            <person name="Murphy C."/>
            <person name="Neiman D."/>
            <person name="Pearson M."/>
            <person name="Priest M."/>
            <person name="Roberts A."/>
            <person name="Saif S."/>
            <person name="Shea T."/>
            <person name="Sisk P."/>
            <person name="Sykes S."/>
            <person name="Wortman J."/>
            <person name="Nusbaum C."/>
            <person name="Birren B."/>
        </authorList>
    </citation>
    <scope>NUCLEOTIDE SEQUENCE [LARGE SCALE GENOMIC DNA]</scope>
    <source>
        <strain evidence="5 6">10/96A</strain>
    </source>
</reference>
<sequence length="481" mass="55981">MCTKLLQNTAHKNPYKTVDEATQLDLVIVVNQLLTGYDSKWVNTLYLDKSLEYQNIIQAFSRTNRLNGPEKPFGTIRYYRKAHTMEQNIEEAIELYSGKQAKGLFVEKLYNNLEKLNDIFEEIKSVFNISGIENFSHLPEVPGEIKQFVNLYNQLIHCYESAMIQGFTWAKSTYEIQDYEPITVVITEYEFNILAQRYSEIEREPRDGNDSIAYDIDYQLPEGSRSRINYEYLNTNFKKYMNIKEERDSNLIGYLVVVYGVAYYLLSEPKQIAASNIFTAVMTLMCVMCFSIFSYLLVQFIRQNLTMSKLFKSLLDLLILGSMLTTLTDRFEQSEKTVEGIKNFLTTIDQFINGYMYLFEVGFILTLFGCVFIKLIKRSIEKEMVIDLIPTLSGYEYYVDFGKYEELIHTDIVHTSIHEVTVKGIRSTLKDGQETKTIDRRKEVYNFYKVEASLRYGIGKLRLDGSNIQQNKPYVLGKVVI</sequence>
<feature type="transmembrane region" description="Helical" evidence="2">
    <location>
        <begin position="355"/>
        <end position="376"/>
    </location>
</feature>
<dbReference type="PANTHER" id="PTHR30195:SF16">
    <property type="entry name" value="TYPE I RESTRICTION ENZYME ENDONUCLEASE SUBUNIT"/>
    <property type="match status" value="1"/>
</dbReference>
<evidence type="ECO:0000313" key="6">
    <source>
        <dbReference type="Proteomes" id="UP000017126"/>
    </source>
</evidence>
<comment type="caution">
    <text evidence="5">The sequence shown here is derived from an EMBL/GenBank/DDBJ whole genome shotgun (WGS) entry which is preliminary data.</text>
</comment>
<dbReference type="Proteomes" id="UP000017126">
    <property type="component" value="Unassembled WGS sequence"/>
</dbReference>
<keyword evidence="2" id="KW-0472">Membrane</keyword>
<evidence type="ECO:0000259" key="3">
    <source>
        <dbReference type="Pfam" id="PF12008"/>
    </source>
</evidence>
<gene>
    <name evidence="5" type="ORF">O991_01828</name>
</gene>
<dbReference type="PANTHER" id="PTHR30195">
    <property type="entry name" value="TYPE I SITE-SPECIFIC DEOXYRIBONUCLEASE PROTEIN SUBUNIT M AND R"/>
    <property type="match status" value="1"/>
</dbReference>
<keyword evidence="1" id="KW-0680">Restriction system</keyword>
<keyword evidence="2" id="KW-1133">Transmembrane helix</keyword>
<proteinExistence type="predicted"/>
<dbReference type="Pfam" id="PF12008">
    <property type="entry name" value="EcoR124_C"/>
    <property type="match status" value="1"/>
</dbReference>
<feature type="transmembrane region" description="Helical" evidence="2">
    <location>
        <begin position="249"/>
        <end position="266"/>
    </location>
</feature>
<accession>A0AAV3L076</accession>
<evidence type="ECO:0000256" key="2">
    <source>
        <dbReference type="SAM" id="Phobius"/>
    </source>
</evidence>
<dbReference type="GO" id="GO:0009307">
    <property type="term" value="P:DNA restriction-modification system"/>
    <property type="evidence" value="ECO:0007669"/>
    <property type="project" value="UniProtKB-KW"/>
</dbReference>
<evidence type="ECO:0000313" key="5">
    <source>
        <dbReference type="EMBL" id="ERT50258.1"/>
    </source>
</evidence>
<keyword evidence="2" id="KW-0812">Transmembrane</keyword>
<dbReference type="Gene3D" id="3.40.50.300">
    <property type="entry name" value="P-loop containing nucleotide triphosphate hydrolases"/>
    <property type="match status" value="1"/>
</dbReference>
<feature type="transmembrane region" description="Helical" evidence="2">
    <location>
        <begin position="310"/>
        <end position="328"/>
    </location>
</feature>
<evidence type="ECO:0000256" key="1">
    <source>
        <dbReference type="ARBA" id="ARBA00022747"/>
    </source>
</evidence>
<dbReference type="InterPro" id="IPR051268">
    <property type="entry name" value="Type-I_R_enzyme_R_subunit"/>
</dbReference>
<dbReference type="Pfam" id="PF22679">
    <property type="entry name" value="T1R_D3-like"/>
    <property type="match status" value="1"/>
</dbReference>
<feature type="domain" description="Restriction endonuclease type I HsdR second RecA-like helicase" evidence="4">
    <location>
        <begin position="19"/>
        <end position="81"/>
    </location>
</feature>
<name>A0AAV3L076_ENTFC</name>
<organism evidence="5 6">
    <name type="scientific">Enterococcus faecium 10/96A</name>
    <dbReference type="NCBI Taxonomy" id="1391465"/>
    <lineage>
        <taxon>Bacteria</taxon>
        <taxon>Bacillati</taxon>
        <taxon>Bacillota</taxon>
        <taxon>Bacilli</taxon>
        <taxon>Lactobacillales</taxon>
        <taxon>Enterococcaceae</taxon>
        <taxon>Enterococcus</taxon>
    </lineage>
</organism>
<feature type="transmembrane region" description="Helical" evidence="2">
    <location>
        <begin position="272"/>
        <end position="298"/>
    </location>
</feature>
<dbReference type="AlphaFoldDB" id="A0AAV3L076"/>
<feature type="domain" description="Type I restriction enzyme R protein C-terminal" evidence="3">
    <location>
        <begin position="105"/>
        <end position="246"/>
    </location>
</feature>
<evidence type="ECO:0000259" key="4">
    <source>
        <dbReference type="Pfam" id="PF22679"/>
    </source>
</evidence>
<dbReference type="EMBL" id="AXOL01000052">
    <property type="protein sequence ID" value="ERT50258.1"/>
    <property type="molecule type" value="Genomic_DNA"/>
</dbReference>
<dbReference type="InterPro" id="IPR027417">
    <property type="entry name" value="P-loop_NTPase"/>
</dbReference>
<dbReference type="InterPro" id="IPR055180">
    <property type="entry name" value="HsdR_RecA-like_helicase_dom_2"/>
</dbReference>
<protein>
    <submittedName>
        <fullName evidence="5">Uncharacterized protein</fullName>
    </submittedName>
</protein>
<dbReference type="InterPro" id="IPR022625">
    <property type="entry name" value="TypeI_RM_Rsu_C"/>
</dbReference>